<dbReference type="AlphaFoldDB" id="A0A225SXH5"/>
<accession>A0A225SXH5</accession>
<dbReference type="InterPro" id="IPR014347">
    <property type="entry name" value="Tautomerase/MIF_sf"/>
</dbReference>
<dbReference type="PANTHER" id="PTHR38460">
    <property type="entry name" value="TAUTOMERASE YOLI-RELATED"/>
    <property type="match status" value="1"/>
</dbReference>
<organism evidence="1 2">
    <name type="scientific">Herbaspirillum aquaticum</name>
    <dbReference type="NCBI Taxonomy" id="568783"/>
    <lineage>
        <taxon>Bacteria</taxon>
        <taxon>Pseudomonadati</taxon>
        <taxon>Pseudomonadota</taxon>
        <taxon>Betaproteobacteria</taxon>
        <taxon>Burkholderiales</taxon>
        <taxon>Oxalobacteraceae</taxon>
        <taxon>Herbaspirillum</taxon>
    </lineage>
</organism>
<dbReference type="SUPFAM" id="SSF55331">
    <property type="entry name" value="Tautomerase/MIF"/>
    <property type="match status" value="1"/>
</dbReference>
<gene>
    <name evidence="1" type="ORF">CEJ45_05740</name>
</gene>
<reference evidence="1 2" key="1">
    <citation type="journal article" date="2010" name="Int. J. Syst. Evol. Microbiol.">
        <title>Reclassification of Herbaspirillum putei as a later heterotypic synonym of Herbaspirillum huttiense, with the description of H. huttiense subsp. huttiense subsp. nov. and H. huttiense subsp. putei subsp. nov., comb. nov., and description of Herbaspirillum aquaticum sp. nov.</title>
        <authorList>
            <person name="Dobritsa A.P."/>
            <person name="Reddy M.C."/>
            <person name="Samadpour M."/>
        </authorList>
    </citation>
    <scope>NUCLEOTIDE SEQUENCE [LARGE SCALE GENOMIC DNA]</scope>
    <source>
        <strain evidence="1 2">IEH 4430</strain>
    </source>
</reference>
<dbReference type="PANTHER" id="PTHR38460:SF1">
    <property type="entry name" value="TAUTOMERASE YOLI-RELATED"/>
    <property type="match status" value="1"/>
</dbReference>
<sequence>MPLVRISVLRGKSRSDRRAIADNIYEALRESFNVPEEDRFMVITEHDPEDLVFSRSYMGMARTDDFVLIQLTVSNTRSQAQKNALYASIVARLQQDPGIAPDDVMISLVEGDKGNWSFGRGLAQYVM</sequence>
<dbReference type="Gene3D" id="3.30.429.10">
    <property type="entry name" value="Macrophage Migration Inhibitory Factor"/>
    <property type="match status" value="1"/>
</dbReference>
<keyword evidence="2" id="KW-1185">Reference proteome</keyword>
<proteinExistence type="predicted"/>
<protein>
    <submittedName>
        <fullName evidence="1">Tautomerase family protein</fullName>
    </submittedName>
</protein>
<dbReference type="RefSeq" id="WP_088754222.1">
    <property type="nucleotide sequence ID" value="NZ_JARJFG010000052.1"/>
</dbReference>
<name>A0A225SXH5_9BURK</name>
<evidence type="ECO:0000313" key="2">
    <source>
        <dbReference type="Proteomes" id="UP000214747"/>
    </source>
</evidence>
<comment type="caution">
    <text evidence="1">The sequence shown here is derived from an EMBL/GenBank/DDBJ whole genome shotgun (WGS) entry which is preliminary data.</text>
</comment>
<dbReference type="Pfam" id="PF14552">
    <property type="entry name" value="Tautomerase_2"/>
    <property type="match status" value="1"/>
</dbReference>
<dbReference type="Proteomes" id="UP000214747">
    <property type="component" value="Unassembled WGS sequence"/>
</dbReference>
<evidence type="ECO:0000313" key="1">
    <source>
        <dbReference type="EMBL" id="OWY35901.1"/>
    </source>
</evidence>
<dbReference type="InterPro" id="IPR037479">
    <property type="entry name" value="Tauto_MSAD"/>
</dbReference>
<dbReference type="EMBL" id="NJGV01000004">
    <property type="protein sequence ID" value="OWY35901.1"/>
    <property type="molecule type" value="Genomic_DNA"/>
</dbReference>